<feature type="region of interest" description="Disordered" evidence="1">
    <location>
        <begin position="708"/>
        <end position="739"/>
    </location>
</feature>
<keyword evidence="2" id="KW-0732">Signal</keyword>
<dbReference type="Proteomes" id="UP000054845">
    <property type="component" value="Unassembled WGS sequence"/>
</dbReference>
<dbReference type="OrthoDB" id="10295503at2759"/>
<feature type="region of interest" description="Disordered" evidence="1">
    <location>
        <begin position="757"/>
        <end position="815"/>
    </location>
</feature>
<dbReference type="EMBL" id="CCYA01000278">
    <property type="protein sequence ID" value="CEH16244.1"/>
    <property type="molecule type" value="Genomic_DNA"/>
</dbReference>
<feature type="region of interest" description="Disordered" evidence="1">
    <location>
        <begin position="441"/>
        <end position="469"/>
    </location>
</feature>
<dbReference type="AlphaFoldDB" id="A0A0P1BIM3"/>
<feature type="compositionally biased region" description="Basic and acidic residues" evidence="1">
    <location>
        <begin position="708"/>
        <end position="737"/>
    </location>
</feature>
<feature type="compositionally biased region" description="Basic and acidic residues" evidence="1">
    <location>
        <begin position="796"/>
        <end position="815"/>
    </location>
</feature>
<accession>A0A0P1BIM3</accession>
<evidence type="ECO:0000313" key="4">
    <source>
        <dbReference type="Proteomes" id="UP000054845"/>
    </source>
</evidence>
<organism evidence="3 4">
    <name type="scientific">Ceraceosorus bombacis</name>
    <dbReference type="NCBI Taxonomy" id="401625"/>
    <lineage>
        <taxon>Eukaryota</taxon>
        <taxon>Fungi</taxon>
        <taxon>Dikarya</taxon>
        <taxon>Basidiomycota</taxon>
        <taxon>Ustilaginomycotina</taxon>
        <taxon>Exobasidiomycetes</taxon>
        <taxon>Ceraceosorales</taxon>
        <taxon>Ceraceosoraceae</taxon>
        <taxon>Ceraceosorus</taxon>
    </lineage>
</organism>
<reference evidence="3 4" key="1">
    <citation type="submission" date="2014-09" db="EMBL/GenBank/DDBJ databases">
        <authorList>
            <person name="Magalhaes I.L.F."/>
            <person name="Oliveira U."/>
            <person name="Santos F.R."/>
            <person name="Vidigal T.H.D.A."/>
            <person name="Brescovit A.D."/>
            <person name="Santos A.J."/>
        </authorList>
    </citation>
    <scope>NUCLEOTIDE SEQUENCE [LARGE SCALE GENOMIC DNA]</scope>
</reference>
<feature type="region of interest" description="Disordered" evidence="1">
    <location>
        <begin position="286"/>
        <end position="309"/>
    </location>
</feature>
<keyword evidence="4" id="KW-1185">Reference proteome</keyword>
<name>A0A0P1BIM3_9BASI</name>
<feature type="compositionally biased region" description="Low complexity" evidence="1">
    <location>
        <begin position="286"/>
        <end position="299"/>
    </location>
</feature>
<feature type="signal peptide" evidence="2">
    <location>
        <begin position="1"/>
        <end position="25"/>
    </location>
</feature>
<evidence type="ECO:0000313" key="3">
    <source>
        <dbReference type="EMBL" id="CEH16244.1"/>
    </source>
</evidence>
<evidence type="ECO:0000256" key="2">
    <source>
        <dbReference type="SAM" id="SignalP"/>
    </source>
</evidence>
<evidence type="ECO:0000256" key="1">
    <source>
        <dbReference type="SAM" id="MobiDB-lite"/>
    </source>
</evidence>
<feature type="chain" id="PRO_5006059545" evidence="2">
    <location>
        <begin position="26"/>
        <end position="815"/>
    </location>
</feature>
<feature type="region of interest" description="Disordered" evidence="1">
    <location>
        <begin position="191"/>
        <end position="213"/>
    </location>
</feature>
<protein>
    <submittedName>
        <fullName evidence="3">Uncharacterized protein</fullName>
    </submittedName>
</protein>
<feature type="compositionally biased region" description="Basic and acidic residues" evidence="1">
    <location>
        <begin position="448"/>
        <end position="462"/>
    </location>
</feature>
<proteinExistence type="predicted"/>
<sequence>MSHQGGVKGAAVLLVLWCLLFYVSGLNTPTGVRDAAQVAAKPSSHKWPKDLPFVTVKPADEVGHLPTRQYWAIKDSILHYVAQNPDHFQKAYAHPEEPLDAEILQPMTKHEGEPVPRTEVRFSHDGEHFLHPETRSQVHTVPLAYSVRMHEGDMTYHKGNIRPRGPNPLPLTEGSNRWLKRQRYALRSFPLDAARHGTPGSSSSSSRPSLNANAPRYVPLKHQLDRPEWIEPSPPSPPPERRALGSPLFVAAGNIDNLASRGEGVDQILDPTITAKSRIPLGLMSATSAPTRSSSTTFTKRASGEDVHHPRLEASSDTVHSAAEDAMSDRAPLYPQWSKYGTYKMPLVTMKDKPVVLRHYKEGPQDRPVTIVTAKKWHKWYVDNNVPVPESLRFVPSAPSYSTMHQQRLVQRYKKAFGSLPRNNAALRRVAHAIRVDTTTGETGAEQYKQRVKDRSELREPDVPTSPAKKRRIVFQQDLNLPPDPELDVSRPSSMRDGAVHKLPHLRTMSHISHLPRLPHVRRSFPSSSKSPRNIVRERQDSRFDLANPRKGANLVKRAPPTPVQLNTDRFRSGLGSMEKAVVYHAIQHHRKELPEMHHFEMISHVMRTVHEPKWHFYGKVGDARREPVLHSQTGKDTHQVFLAPGWSFNVGMRKNGRKALVDHEWDRGVEDVQRSVGLPVEVDKQVRISRAQARFRAKAKIKRMRLNGKDDGVEGHLGHAELDRPRGRPFKYSHELRRPRRPVQVQRLLYKRPPIPRRPWLVGEGSGGPQRLGEPQLEPSLGLTDSGSYQGPLPRQREESSMSEQPLKDAQRQP</sequence>